<gene>
    <name evidence="2" type="ORF">T265_10478</name>
</gene>
<protein>
    <submittedName>
        <fullName evidence="2">Uncharacterized protein</fullName>
    </submittedName>
</protein>
<evidence type="ECO:0000313" key="3">
    <source>
        <dbReference type="Proteomes" id="UP000054324"/>
    </source>
</evidence>
<evidence type="ECO:0000256" key="1">
    <source>
        <dbReference type="SAM" id="MobiDB-lite"/>
    </source>
</evidence>
<dbReference type="RefSeq" id="XP_009175124.1">
    <property type="nucleotide sequence ID" value="XM_009176860.1"/>
</dbReference>
<dbReference type="KEGG" id="ovi:T265_10478"/>
<dbReference type="AlphaFoldDB" id="A0A074Z297"/>
<organism evidence="2 3">
    <name type="scientific">Opisthorchis viverrini</name>
    <name type="common">Southeast Asian liver fluke</name>
    <dbReference type="NCBI Taxonomy" id="6198"/>
    <lineage>
        <taxon>Eukaryota</taxon>
        <taxon>Metazoa</taxon>
        <taxon>Spiralia</taxon>
        <taxon>Lophotrochozoa</taxon>
        <taxon>Platyhelminthes</taxon>
        <taxon>Trematoda</taxon>
        <taxon>Digenea</taxon>
        <taxon>Opisthorchiida</taxon>
        <taxon>Opisthorchiata</taxon>
        <taxon>Opisthorchiidae</taxon>
        <taxon>Opisthorchis</taxon>
    </lineage>
</organism>
<dbReference type="GeneID" id="20324646"/>
<proteinExistence type="predicted"/>
<dbReference type="Proteomes" id="UP000054324">
    <property type="component" value="Unassembled WGS sequence"/>
</dbReference>
<feature type="region of interest" description="Disordered" evidence="1">
    <location>
        <begin position="80"/>
        <end position="103"/>
    </location>
</feature>
<dbReference type="EMBL" id="KL596992">
    <property type="protein sequence ID" value="KER21118.1"/>
    <property type="molecule type" value="Genomic_DNA"/>
</dbReference>
<evidence type="ECO:0000313" key="2">
    <source>
        <dbReference type="EMBL" id="KER21118.1"/>
    </source>
</evidence>
<name>A0A074Z297_OPIVI</name>
<accession>A0A074Z297</accession>
<reference evidence="2 3" key="1">
    <citation type="submission" date="2013-11" db="EMBL/GenBank/DDBJ databases">
        <title>Opisthorchis viverrini - life in the bile duct.</title>
        <authorList>
            <person name="Young N.D."/>
            <person name="Nagarajan N."/>
            <person name="Lin S.J."/>
            <person name="Korhonen P.K."/>
            <person name="Jex A.R."/>
            <person name="Hall R.S."/>
            <person name="Safavi-Hemami H."/>
            <person name="Kaewkong W."/>
            <person name="Bertrand D."/>
            <person name="Gao S."/>
            <person name="Seet Q."/>
            <person name="Wongkham S."/>
            <person name="Teh B.T."/>
            <person name="Wongkham C."/>
            <person name="Intapan P.M."/>
            <person name="Maleewong W."/>
            <person name="Yang X."/>
            <person name="Hu M."/>
            <person name="Wang Z."/>
            <person name="Hofmann A."/>
            <person name="Sternberg P.W."/>
            <person name="Tan P."/>
            <person name="Wang J."/>
            <person name="Gasser R.B."/>
        </authorList>
    </citation>
    <scope>NUCLEOTIDE SEQUENCE [LARGE SCALE GENOMIC DNA]</scope>
</reference>
<dbReference type="CTD" id="20324646"/>
<keyword evidence="3" id="KW-1185">Reference proteome</keyword>
<sequence length="103" mass="11535">MFTTGTPPLAVRIEQIFTQNGNQWTERCCRNHKTDCTFIIVVKLANRSVRRNSTCIPPYHWHSGAATAEKSIPRKIGQEFGTLAGPAPRRNPIGRKFGPKSQS</sequence>